<proteinExistence type="predicted"/>
<comment type="caution">
    <text evidence="1">The sequence shown here is derived from an EMBL/GenBank/DDBJ whole genome shotgun (WGS) entry which is preliminary data.</text>
</comment>
<protein>
    <submittedName>
        <fullName evidence="1">Uncharacterized protein</fullName>
    </submittedName>
</protein>
<dbReference type="VEuPathDB" id="FungiDB:RhiirFUN_026553"/>
<evidence type="ECO:0000313" key="1">
    <source>
        <dbReference type="EMBL" id="POG83095.1"/>
    </source>
</evidence>
<accession>A0A2P4QZR8</accession>
<reference evidence="1 2" key="1">
    <citation type="journal article" date="2013" name="Proc. Natl. Acad. Sci. U.S.A.">
        <title>Genome of an arbuscular mycorrhizal fungus provides insight into the oldest plant symbiosis.</title>
        <authorList>
            <person name="Tisserant E."/>
            <person name="Malbreil M."/>
            <person name="Kuo A."/>
            <person name="Kohler A."/>
            <person name="Symeonidi A."/>
            <person name="Balestrini R."/>
            <person name="Charron P."/>
            <person name="Duensing N."/>
            <person name="Frei Dit Frey N."/>
            <person name="Gianinazzi-Pearson V."/>
            <person name="Gilbert L.B."/>
            <person name="Handa Y."/>
            <person name="Herr J.R."/>
            <person name="Hijri M."/>
            <person name="Koul R."/>
            <person name="Kawaguchi M."/>
            <person name="Krajinski F."/>
            <person name="Lammers P.J."/>
            <person name="Masclaux F.G."/>
            <person name="Murat C."/>
            <person name="Morin E."/>
            <person name="Ndikumana S."/>
            <person name="Pagni M."/>
            <person name="Petitpierre D."/>
            <person name="Requena N."/>
            <person name="Rosikiewicz P."/>
            <person name="Riley R."/>
            <person name="Saito K."/>
            <person name="San Clemente H."/>
            <person name="Shapiro H."/>
            <person name="van Tuinen D."/>
            <person name="Becard G."/>
            <person name="Bonfante P."/>
            <person name="Paszkowski U."/>
            <person name="Shachar-Hill Y.Y."/>
            <person name="Tuskan G.A."/>
            <person name="Young P.W."/>
            <person name="Sanders I.R."/>
            <person name="Henrissat B."/>
            <person name="Rensing S.A."/>
            <person name="Grigoriev I.V."/>
            <person name="Corradi N."/>
            <person name="Roux C."/>
            <person name="Martin F."/>
        </authorList>
    </citation>
    <scope>NUCLEOTIDE SEQUENCE [LARGE SCALE GENOMIC DNA]</scope>
    <source>
        <strain evidence="1 2">DAOM 197198</strain>
    </source>
</reference>
<dbReference type="Proteomes" id="UP000018888">
    <property type="component" value="Unassembled WGS sequence"/>
</dbReference>
<gene>
    <name evidence="1" type="ORF">GLOIN_2v1867033</name>
</gene>
<dbReference type="EMBL" id="AUPC02000002">
    <property type="protein sequence ID" value="POG83095.1"/>
    <property type="molecule type" value="Genomic_DNA"/>
</dbReference>
<organism evidence="1 2">
    <name type="scientific">Rhizophagus irregularis (strain DAOM 181602 / DAOM 197198 / MUCL 43194)</name>
    <name type="common">Arbuscular mycorrhizal fungus</name>
    <name type="synonym">Glomus intraradices</name>
    <dbReference type="NCBI Taxonomy" id="747089"/>
    <lineage>
        <taxon>Eukaryota</taxon>
        <taxon>Fungi</taxon>
        <taxon>Fungi incertae sedis</taxon>
        <taxon>Mucoromycota</taxon>
        <taxon>Glomeromycotina</taxon>
        <taxon>Glomeromycetes</taxon>
        <taxon>Glomerales</taxon>
        <taxon>Glomeraceae</taxon>
        <taxon>Rhizophagus</taxon>
    </lineage>
</organism>
<sequence>MPRMRSKELSGLRNGRLKQEGLRNGRLRQEGILPEVFYIKIFIIIPFFCRATKMKLLEEAKAAHAAKVENKSIKPVTPVEMHEYETVNASCVKRLTEKETVAEKYRRTGVIPNPFTVSSSDKEEIKEGGRGRK</sequence>
<evidence type="ECO:0000313" key="2">
    <source>
        <dbReference type="Proteomes" id="UP000018888"/>
    </source>
</evidence>
<name>A0A2P4QZR8_RHIID</name>
<keyword evidence="2" id="KW-1185">Reference proteome</keyword>
<reference evidence="1 2" key="2">
    <citation type="journal article" date="2018" name="New Phytol.">
        <title>High intraspecific genome diversity in the model arbuscular mycorrhizal symbiont Rhizophagus irregularis.</title>
        <authorList>
            <person name="Chen E.C.H."/>
            <person name="Morin E."/>
            <person name="Beaudet D."/>
            <person name="Noel J."/>
            <person name="Yildirir G."/>
            <person name="Ndikumana S."/>
            <person name="Charron P."/>
            <person name="St-Onge C."/>
            <person name="Giorgi J."/>
            <person name="Kruger M."/>
            <person name="Marton T."/>
            <person name="Ropars J."/>
            <person name="Grigoriev I.V."/>
            <person name="Hainaut M."/>
            <person name="Henrissat B."/>
            <person name="Roux C."/>
            <person name="Martin F."/>
            <person name="Corradi N."/>
        </authorList>
    </citation>
    <scope>NUCLEOTIDE SEQUENCE [LARGE SCALE GENOMIC DNA]</scope>
    <source>
        <strain evidence="1 2">DAOM 197198</strain>
    </source>
</reference>
<dbReference type="AlphaFoldDB" id="A0A2P4QZR8"/>